<dbReference type="InterPro" id="IPR009000">
    <property type="entry name" value="Transl_B-barrel_sf"/>
</dbReference>
<dbReference type="InterPro" id="IPR041095">
    <property type="entry name" value="EFG_II"/>
</dbReference>
<accession>A0ABW4RRB7</accession>
<dbReference type="InterPro" id="IPR005517">
    <property type="entry name" value="Transl_elong_EFG/EF2_IV"/>
</dbReference>
<dbReference type="Pfam" id="PF00679">
    <property type="entry name" value="EFG_C"/>
    <property type="match status" value="1"/>
</dbReference>
<dbReference type="Pfam" id="PF03764">
    <property type="entry name" value="EFG_IV"/>
    <property type="match status" value="1"/>
</dbReference>
<dbReference type="InterPro" id="IPR000640">
    <property type="entry name" value="EFG_V-like"/>
</dbReference>
<dbReference type="SUPFAM" id="SSF54211">
    <property type="entry name" value="Ribosomal protein S5 domain 2-like"/>
    <property type="match status" value="1"/>
</dbReference>
<dbReference type="SUPFAM" id="SSF54980">
    <property type="entry name" value="EF-G C-terminal domain-like"/>
    <property type="match status" value="2"/>
</dbReference>
<dbReference type="CDD" id="cd03713">
    <property type="entry name" value="EFG_mtEFG_C"/>
    <property type="match status" value="1"/>
</dbReference>
<dbReference type="InterPro" id="IPR053905">
    <property type="entry name" value="EF-G-like_DII"/>
</dbReference>
<dbReference type="InterPro" id="IPR014721">
    <property type="entry name" value="Ribsml_uS5_D2-typ_fold_subgr"/>
</dbReference>
<dbReference type="InterPro" id="IPR027417">
    <property type="entry name" value="P-loop_NTPase"/>
</dbReference>
<dbReference type="Gene3D" id="2.40.30.10">
    <property type="entry name" value="Translation factors"/>
    <property type="match status" value="1"/>
</dbReference>
<dbReference type="Gene3D" id="3.30.70.240">
    <property type="match status" value="1"/>
</dbReference>
<dbReference type="InterPro" id="IPR000795">
    <property type="entry name" value="T_Tr_GTP-bd_dom"/>
</dbReference>
<sequence>MSASANKVSSPVDLRNVVLVGSSGSGKTTLFDNLLAARIPGHRPAKDDTERAAALTLASVSSGDVVINLLDAPGHPDFVGELRAGLRAADAALFVVSAADGVDNATAALWRECKAVKMPCAIVVTKLDVERGDYTSAVEQCRQVLGEGIVPAYLPLTDGGGEIVGNMSLVTQNVHEYCGGQSSTRPASQEEAEQIAAYRGDFLEGVITESEDDSLMERYLEGEELAVDQVRRDLLVSMSRATLFPVIPVQVSNAVGTEELLRLVENGFPTPAEKAMPTITTVDGTDLVEIGCDPDGPLVAQVIRTTSDPYAGRQSMVRIYSGTLRTDDVVHVAGHREVFTGTEDAHHPGHEEDEKIGPLAFPVGLELKTKDVAISGDIVLVAKLSHAETSDTLSAKDSPALVEPWMQPEPLLPTALKPATRNDEDKLAGALARLVVEDTTVRLERTVEADQELLWTMGTAHTDLLLGRLNDRYGVKVTTEPVKVAMRETFIAPAKAHGRHVKQSGGHGQYAVCDIEIAPRERGAGFAFVDKVVGGAVPRQFIPSVEKGVRAQMERGTVYGFPMVDVQVTLHDGKAHSVDSSDMAFQSAGAQALKEAATEQNVALLEPVDEVEVRVADEYLGAVMTDLSNRRGQVLGTDTDGAGQSILRALVPVAELERYAVDLRGLARGSGSFRRSPHGYELVPPQLAQKLLDRA</sequence>
<dbReference type="EMBL" id="JBHUFZ010000003">
    <property type="protein sequence ID" value="MFD1888852.1"/>
    <property type="molecule type" value="Genomic_DNA"/>
</dbReference>
<dbReference type="InterPro" id="IPR035647">
    <property type="entry name" value="EFG_III/V"/>
</dbReference>
<dbReference type="SUPFAM" id="SSF50447">
    <property type="entry name" value="Translation proteins"/>
    <property type="match status" value="1"/>
</dbReference>
<protein>
    <submittedName>
        <fullName evidence="5">Elongation factor G-like protein EF-G2</fullName>
    </submittedName>
</protein>
<gene>
    <name evidence="5" type="ORF">ACFSCS_01455</name>
</gene>
<comment type="caution">
    <text evidence="5">The sequence shown here is derived from an EMBL/GenBank/DDBJ whole genome shotgun (WGS) entry which is preliminary data.</text>
</comment>
<dbReference type="NCBIfam" id="NF009377">
    <property type="entry name" value="PRK12740.1-1"/>
    <property type="match status" value="1"/>
</dbReference>
<dbReference type="CDD" id="cd01434">
    <property type="entry name" value="EFG_mtEFG1_IV"/>
    <property type="match status" value="1"/>
</dbReference>
<dbReference type="Pfam" id="PF00009">
    <property type="entry name" value="GTP_EFTU"/>
    <property type="match status" value="1"/>
</dbReference>
<dbReference type="RefSeq" id="WP_343871932.1">
    <property type="nucleotide sequence ID" value="NZ_BAAAIX010000003.1"/>
</dbReference>
<dbReference type="SMART" id="SM00838">
    <property type="entry name" value="EFG_C"/>
    <property type="match status" value="1"/>
</dbReference>
<keyword evidence="6" id="KW-1185">Reference proteome</keyword>
<reference evidence="6" key="1">
    <citation type="journal article" date="2019" name="Int. J. Syst. Evol. Microbiol.">
        <title>The Global Catalogue of Microorganisms (GCM) 10K type strain sequencing project: providing services to taxonomists for standard genome sequencing and annotation.</title>
        <authorList>
            <consortium name="The Broad Institute Genomics Platform"/>
            <consortium name="The Broad Institute Genome Sequencing Center for Infectious Disease"/>
            <person name="Wu L."/>
            <person name="Ma J."/>
        </authorList>
    </citation>
    <scope>NUCLEOTIDE SEQUENCE [LARGE SCALE GENOMIC DNA]</scope>
    <source>
        <strain evidence="6">CAIM 431</strain>
    </source>
</reference>
<evidence type="ECO:0000313" key="6">
    <source>
        <dbReference type="Proteomes" id="UP001597326"/>
    </source>
</evidence>
<dbReference type="Gene3D" id="3.40.50.300">
    <property type="entry name" value="P-loop containing nucleotide triphosphate hydrolases"/>
    <property type="match status" value="1"/>
</dbReference>
<dbReference type="Gene3D" id="3.30.230.10">
    <property type="match status" value="1"/>
</dbReference>
<dbReference type="SMART" id="SM00889">
    <property type="entry name" value="EFG_IV"/>
    <property type="match status" value="1"/>
</dbReference>
<dbReference type="InterPro" id="IPR005225">
    <property type="entry name" value="Small_GTP-bd"/>
</dbReference>
<keyword evidence="2" id="KW-0342">GTP-binding</keyword>
<evidence type="ECO:0000313" key="5">
    <source>
        <dbReference type="EMBL" id="MFD1888852.1"/>
    </source>
</evidence>
<dbReference type="Pfam" id="PF22042">
    <property type="entry name" value="EF-G_D2"/>
    <property type="match status" value="1"/>
</dbReference>
<evidence type="ECO:0000256" key="2">
    <source>
        <dbReference type="ARBA" id="ARBA00023134"/>
    </source>
</evidence>
<proteinExistence type="predicted"/>
<dbReference type="InterPro" id="IPR047872">
    <property type="entry name" value="EFG_IV"/>
</dbReference>
<feature type="domain" description="Elongation factor EFG" evidence="3">
    <location>
        <begin position="603"/>
        <end position="691"/>
    </location>
</feature>
<feature type="domain" description="Translation elongation factor EFG/EF2" evidence="4">
    <location>
        <begin position="483"/>
        <end position="601"/>
    </location>
</feature>
<dbReference type="Gene3D" id="3.30.70.870">
    <property type="entry name" value="Elongation Factor G (Translational Gtpase), domain 3"/>
    <property type="match status" value="1"/>
</dbReference>
<name>A0ABW4RRB7_9ACTN</name>
<dbReference type="SUPFAM" id="SSF52540">
    <property type="entry name" value="P-loop containing nucleoside triphosphate hydrolases"/>
    <property type="match status" value="1"/>
</dbReference>
<dbReference type="Proteomes" id="UP001597326">
    <property type="component" value="Unassembled WGS sequence"/>
</dbReference>
<evidence type="ECO:0000259" key="4">
    <source>
        <dbReference type="SMART" id="SM00889"/>
    </source>
</evidence>
<organism evidence="5 6">
    <name type="scientific">Luteococcus peritonei</name>
    <dbReference type="NCBI Taxonomy" id="88874"/>
    <lineage>
        <taxon>Bacteria</taxon>
        <taxon>Bacillati</taxon>
        <taxon>Actinomycetota</taxon>
        <taxon>Actinomycetes</taxon>
        <taxon>Propionibacteriales</taxon>
        <taxon>Propionibacteriaceae</taxon>
        <taxon>Luteococcus</taxon>
    </lineage>
</organism>
<dbReference type="PRINTS" id="PR00315">
    <property type="entry name" value="ELONGATNFCT"/>
</dbReference>
<evidence type="ECO:0000259" key="3">
    <source>
        <dbReference type="SMART" id="SM00838"/>
    </source>
</evidence>
<dbReference type="NCBIfam" id="TIGR00231">
    <property type="entry name" value="small_GTP"/>
    <property type="match status" value="1"/>
</dbReference>
<dbReference type="Pfam" id="PF14492">
    <property type="entry name" value="EFG_III"/>
    <property type="match status" value="1"/>
</dbReference>
<evidence type="ECO:0000256" key="1">
    <source>
        <dbReference type="ARBA" id="ARBA00022741"/>
    </source>
</evidence>
<dbReference type="PANTHER" id="PTHR43261:SF6">
    <property type="entry name" value="ELONGATION FACTOR G-LIKE PROTEIN"/>
    <property type="match status" value="1"/>
</dbReference>
<dbReference type="PANTHER" id="PTHR43261">
    <property type="entry name" value="TRANSLATION ELONGATION FACTOR G-RELATED"/>
    <property type="match status" value="1"/>
</dbReference>
<keyword evidence="1" id="KW-0547">Nucleotide-binding</keyword>
<dbReference type="NCBIfam" id="NF009381">
    <property type="entry name" value="PRK12740.1-5"/>
    <property type="match status" value="1"/>
</dbReference>
<dbReference type="InterPro" id="IPR020568">
    <property type="entry name" value="Ribosomal_Su5_D2-typ_SF"/>
</dbReference>
<dbReference type="InterPro" id="IPR035649">
    <property type="entry name" value="EFG_V"/>
</dbReference>